<comment type="caution">
    <text evidence="2">The sequence shown here is derived from an EMBL/GenBank/DDBJ whole genome shotgun (WGS) entry which is preliminary data.</text>
</comment>
<dbReference type="Proteomes" id="UP001596112">
    <property type="component" value="Unassembled WGS sequence"/>
</dbReference>
<sequence length="159" mass="15699">MITASSTRRTRRARVPAGPLPRVLGLAVLLFAVVLLHGAIAESAAGHLVAGSTASATPPPAHPAAADAPTAAPGTRLVVRATAPCGTHEGRGDHGPGHPADHCASGQPNQGPALAQPRCAVSVGEATATEHVPSAHRTGAASPSALSGGTVRSLVVRQI</sequence>
<reference evidence="3" key="1">
    <citation type="journal article" date="2019" name="Int. J. Syst. Evol. Microbiol.">
        <title>The Global Catalogue of Microorganisms (GCM) 10K type strain sequencing project: providing services to taxonomists for standard genome sequencing and annotation.</title>
        <authorList>
            <consortium name="The Broad Institute Genomics Platform"/>
            <consortium name="The Broad Institute Genome Sequencing Center for Infectious Disease"/>
            <person name="Wu L."/>
            <person name="Ma J."/>
        </authorList>
    </citation>
    <scope>NUCLEOTIDE SEQUENCE [LARGE SCALE GENOMIC DNA]</scope>
    <source>
        <strain evidence="3">JCM 9918</strain>
    </source>
</reference>
<evidence type="ECO:0008006" key="4">
    <source>
        <dbReference type="Google" id="ProtNLM"/>
    </source>
</evidence>
<organism evidence="2 3">
    <name type="scientific">Streptomyces heilongjiangensis</name>
    <dbReference type="NCBI Taxonomy" id="945052"/>
    <lineage>
        <taxon>Bacteria</taxon>
        <taxon>Bacillati</taxon>
        <taxon>Actinomycetota</taxon>
        <taxon>Actinomycetes</taxon>
        <taxon>Kitasatosporales</taxon>
        <taxon>Streptomycetaceae</taxon>
        <taxon>Streptomyces</taxon>
    </lineage>
</organism>
<dbReference type="EMBL" id="JBHSNZ010000009">
    <property type="protein sequence ID" value="MFC5809010.1"/>
    <property type="molecule type" value="Genomic_DNA"/>
</dbReference>
<feature type="compositionally biased region" description="Basic and acidic residues" evidence="1">
    <location>
        <begin position="88"/>
        <end position="101"/>
    </location>
</feature>
<feature type="region of interest" description="Disordered" evidence="1">
    <location>
        <begin position="51"/>
        <end position="71"/>
    </location>
</feature>
<accession>A0ABW1B7P2</accession>
<feature type="region of interest" description="Disordered" evidence="1">
    <location>
        <begin position="85"/>
        <end position="159"/>
    </location>
</feature>
<evidence type="ECO:0000256" key="1">
    <source>
        <dbReference type="SAM" id="MobiDB-lite"/>
    </source>
</evidence>
<proteinExistence type="predicted"/>
<gene>
    <name evidence="2" type="ORF">ACFQGO_16110</name>
</gene>
<keyword evidence="3" id="KW-1185">Reference proteome</keyword>
<protein>
    <recommendedName>
        <fullName evidence="4">Secreted protein</fullName>
    </recommendedName>
</protein>
<evidence type="ECO:0000313" key="2">
    <source>
        <dbReference type="EMBL" id="MFC5809010.1"/>
    </source>
</evidence>
<evidence type="ECO:0000313" key="3">
    <source>
        <dbReference type="Proteomes" id="UP001596112"/>
    </source>
</evidence>
<name>A0ABW1B7P2_9ACTN</name>
<dbReference type="RefSeq" id="WP_272169321.1">
    <property type="nucleotide sequence ID" value="NZ_JAQOSL010000009.1"/>
</dbReference>